<keyword evidence="1" id="KW-0472">Membrane</keyword>
<dbReference type="EMBL" id="JANHOH010000002">
    <property type="protein sequence ID" value="MCQ6959092.1"/>
    <property type="molecule type" value="Genomic_DNA"/>
</dbReference>
<keyword evidence="7" id="KW-1185">Reference proteome</keyword>
<dbReference type="Pfam" id="PF07696">
    <property type="entry name" value="7TMR-DISMED2"/>
    <property type="match status" value="1"/>
</dbReference>
<feature type="domain" description="7TM-DISM receptor extracellular" evidence="3">
    <location>
        <begin position="187"/>
        <end position="390"/>
    </location>
</feature>
<accession>A0ABT1T3J6</accession>
<keyword evidence="1" id="KW-1133">Transmembrane helix</keyword>
<feature type="transmembrane region" description="Helical" evidence="1">
    <location>
        <begin position="310"/>
        <end position="330"/>
    </location>
</feature>
<dbReference type="Gene3D" id="2.60.40.2380">
    <property type="match status" value="1"/>
</dbReference>
<dbReference type="InterPro" id="IPR011622">
    <property type="entry name" value="7TMR_DISM_rcpt_extracell_dom2"/>
</dbReference>
<keyword evidence="1" id="KW-0812">Transmembrane</keyword>
<dbReference type="Pfam" id="PF12760">
    <property type="entry name" value="Zn_ribbon_IS1595"/>
    <property type="match status" value="1"/>
</dbReference>
<dbReference type="RefSeq" id="WP_256539283.1">
    <property type="nucleotide sequence ID" value="NZ_JANHOH010000002.1"/>
</dbReference>
<gene>
    <name evidence="6" type="ORF">NPE20_14040</name>
</gene>
<feature type="transmembrane region" description="Helical" evidence="1">
    <location>
        <begin position="370"/>
        <end position="395"/>
    </location>
</feature>
<feature type="domain" description="7TM-DISM receptor extracellular" evidence="4">
    <location>
        <begin position="43"/>
        <end position="174"/>
    </location>
</feature>
<organism evidence="6 7">
    <name type="scientific">Mucilaginibacter aquariorum</name>
    <dbReference type="NCBI Taxonomy" id="2967225"/>
    <lineage>
        <taxon>Bacteria</taxon>
        <taxon>Pseudomonadati</taxon>
        <taxon>Bacteroidota</taxon>
        <taxon>Sphingobacteriia</taxon>
        <taxon>Sphingobacteriales</taxon>
        <taxon>Sphingobacteriaceae</taxon>
        <taxon>Mucilaginibacter</taxon>
    </lineage>
</organism>
<feature type="chain" id="PRO_5046939730" evidence="2">
    <location>
        <begin position="25"/>
        <end position="633"/>
    </location>
</feature>
<dbReference type="Proteomes" id="UP001204376">
    <property type="component" value="Unassembled WGS sequence"/>
</dbReference>
<dbReference type="Pfam" id="PF07695">
    <property type="entry name" value="7TMR-DISM_7TM"/>
    <property type="match status" value="1"/>
</dbReference>
<evidence type="ECO:0000256" key="2">
    <source>
        <dbReference type="SAM" id="SignalP"/>
    </source>
</evidence>
<feature type="transmembrane region" description="Helical" evidence="1">
    <location>
        <begin position="219"/>
        <end position="243"/>
    </location>
</feature>
<feature type="transmembrane region" description="Helical" evidence="1">
    <location>
        <begin position="249"/>
        <end position="273"/>
    </location>
</feature>
<feature type="transmembrane region" description="Helical" evidence="1">
    <location>
        <begin position="337"/>
        <end position="358"/>
    </location>
</feature>
<sequence length="633" mass="73870">MDLVFRYVYVLLFFCLLAPGFAHGQQRVAIDDQREQHIFTFKEIERLEDPGGNLSFGQVTSPVFNKRFKASATSTPQNTRLNGVYWYRIKIAHQTTTDKEWLLEFFDQTIDHITAYLPNGKGGYTIKRLGDAEDFRSREFRHKNFEIPIKQFNGEDVYYFRIRSHQTADIIVVLRSVNWFVQYANDEYFTFGIFYGMILIFGFYNLLMFAAVRLRQYLYYMLYLFSIGLYEMCTDGLAFQYLWPSNPAFNQYAFAIALCLISTFCLLFTRALLHTKTNAPLLDKIIVTTIIVRITFFFFCFGFNRSLFNYKFIEFIPLLLAFSTGVVVYLKGYRPAFYFVIGYGCLCFGFTYKILIMLHLDWLNFGAITYYSLTISFIAEMIFLSLAIAAQVSGLKRTKEKAQRRMITEMKKSRDLQHTLNKELGHLVDLRTRELQEKSAVVEAQNLALAQNNEILVKQAEEISRMNVLLEKDNEELHISVVEVTRSRIMSEEVDFEEFSKIYPDNESCFAYLANLKWANNYSCRKCGNDHYFAGHTPHSRRCAKCDYDESVIAHTIFQHSRIPITKAFYLLFLMYSSKGKISSHKLSGILNIRQGTCWSYSTKIKKLMDDKKKELKQGTKEGWSKLVLENHG</sequence>
<evidence type="ECO:0000313" key="7">
    <source>
        <dbReference type="Proteomes" id="UP001204376"/>
    </source>
</evidence>
<evidence type="ECO:0000259" key="4">
    <source>
        <dbReference type="Pfam" id="PF07696"/>
    </source>
</evidence>
<protein>
    <submittedName>
        <fullName evidence="6">Transposase</fullName>
    </submittedName>
</protein>
<evidence type="ECO:0000259" key="5">
    <source>
        <dbReference type="Pfam" id="PF12760"/>
    </source>
</evidence>
<dbReference type="InterPro" id="IPR011623">
    <property type="entry name" value="7TMR_DISM_rcpt_extracell_dom1"/>
</dbReference>
<feature type="transmembrane region" description="Helical" evidence="1">
    <location>
        <begin position="188"/>
        <end position="207"/>
    </location>
</feature>
<feature type="domain" description="Transposase zinc-ribbon" evidence="5">
    <location>
        <begin position="504"/>
        <end position="548"/>
    </location>
</feature>
<name>A0ABT1T3J6_9SPHI</name>
<comment type="caution">
    <text evidence="6">The sequence shown here is derived from an EMBL/GenBank/DDBJ whole genome shotgun (WGS) entry which is preliminary data.</text>
</comment>
<proteinExistence type="predicted"/>
<reference evidence="6 7" key="1">
    <citation type="submission" date="2022-07" db="EMBL/GenBank/DDBJ databases">
        <title>Mucilaginibacter sp. JC4.</title>
        <authorList>
            <person name="Le V."/>
            <person name="Ko S.-R."/>
            <person name="Ahn C.-Y."/>
            <person name="Oh H.-M."/>
        </authorList>
    </citation>
    <scope>NUCLEOTIDE SEQUENCE [LARGE SCALE GENOMIC DNA]</scope>
    <source>
        <strain evidence="6 7">JC4</strain>
    </source>
</reference>
<evidence type="ECO:0000256" key="1">
    <source>
        <dbReference type="SAM" id="Phobius"/>
    </source>
</evidence>
<feature type="signal peptide" evidence="2">
    <location>
        <begin position="1"/>
        <end position="24"/>
    </location>
</feature>
<feature type="transmembrane region" description="Helical" evidence="1">
    <location>
        <begin position="285"/>
        <end position="304"/>
    </location>
</feature>
<evidence type="ECO:0000313" key="6">
    <source>
        <dbReference type="EMBL" id="MCQ6959092.1"/>
    </source>
</evidence>
<keyword evidence="2" id="KW-0732">Signal</keyword>
<evidence type="ECO:0000259" key="3">
    <source>
        <dbReference type="Pfam" id="PF07695"/>
    </source>
</evidence>
<dbReference type="InterPro" id="IPR024442">
    <property type="entry name" value="Transposase_Zn_ribbon"/>
</dbReference>